<keyword evidence="3" id="KW-1185">Reference proteome</keyword>
<dbReference type="EMBL" id="VSRR010038863">
    <property type="protein sequence ID" value="MPC74407.1"/>
    <property type="molecule type" value="Genomic_DNA"/>
</dbReference>
<accession>A0A5B7HYS5</accession>
<protein>
    <submittedName>
        <fullName evidence="2">Uncharacterized protein</fullName>
    </submittedName>
</protein>
<evidence type="ECO:0000313" key="2">
    <source>
        <dbReference type="EMBL" id="MPC74407.1"/>
    </source>
</evidence>
<comment type="caution">
    <text evidence="2">The sequence shown here is derived from an EMBL/GenBank/DDBJ whole genome shotgun (WGS) entry which is preliminary data.</text>
</comment>
<feature type="region of interest" description="Disordered" evidence="1">
    <location>
        <begin position="22"/>
        <end position="41"/>
    </location>
</feature>
<dbReference type="Proteomes" id="UP000324222">
    <property type="component" value="Unassembled WGS sequence"/>
</dbReference>
<evidence type="ECO:0000313" key="3">
    <source>
        <dbReference type="Proteomes" id="UP000324222"/>
    </source>
</evidence>
<name>A0A5B7HYS5_PORTR</name>
<dbReference type="AlphaFoldDB" id="A0A5B7HYS5"/>
<gene>
    <name evidence="2" type="ORF">E2C01_068765</name>
</gene>
<evidence type="ECO:0000256" key="1">
    <source>
        <dbReference type="SAM" id="MobiDB-lite"/>
    </source>
</evidence>
<proteinExistence type="predicted"/>
<organism evidence="2 3">
    <name type="scientific">Portunus trituberculatus</name>
    <name type="common">Swimming crab</name>
    <name type="synonym">Neptunus trituberculatus</name>
    <dbReference type="NCBI Taxonomy" id="210409"/>
    <lineage>
        <taxon>Eukaryota</taxon>
        <taxon>Metazoa</taxon>
        <taxon>Ecdysozoa</taxon>
        <taxon>Arthropoda</taxon>
        <taxon>Crustacea</taxon>
        <taxon>Multicrustacea</taxon>
        <taxon>Malacostraca</taxon>
        <taxon>Eumalacostraca</taxon>
        <taxon>Eucarida</taxon>
        <taxon>Decapoda</taxon>
        <taxon>Pleocyemata</taxon>
        <taxon>Brachyura</taxon>
        <taxon>Eubrachyura</taxon>
        <taxon>Portunoidea</taxon>
        <taxon>Portunidae</taxon>
        <taxon>Portuninae</taxon>
        <taxon>Portunus</taxon>
    </lineage>
</organism>
<sequence>MSTLLRELCTYISITLNKREAGSLTGQRDGHRAPGGKPGRAERLVAELTVEQTKPRVARTDRHSLVRGKQVCVCVCFTV</sequence>
<reference evidence="2 3" key="1">
    <citation type="submission" date="2019-05" db="EMBL/GenBank/DDBJ databases">
        <title>Another draft genome of Portunus trituberculatus and its Hox gene families provides insights of decapod evolution.</title>
        <authorList>
            <person name="Jeong J.-H."/>
            <person name="Song I."/>
            <person name="Kim S."/>
            <person name="Choi T."/>
            <person name="Kim D."/>
            <person name="Ryu S."/>
            <person name="Kim W."/>
        </authorList>
    </citation>
    <scope>NUCLEOTIDE SEQUENCE [LARGE SCALE GENOMIC DNA]</scope>
    <source>
        <tissue evidence="2">Muscle</tissue>
    </source>
</reference>